<dbReference type="InterPro" id="IPR009010">
    <property type="entry name" value="Asp_de-COase-like_dom_sf"/>
</dbReference>
<dbReference type="PROSITE" id="PS00490">
    <property type="entry name" value="MOLYBDOPTERIN_PROK_2"/>
    <property type="match status" value="1"/>
</dbReference>
<dbReference type="InterPro" id="IPR006657">
    <property type="entry name" value="MoPterin_dinucl-bd_dom"/>
</dbReference>
<dbReference type="NCBIfam" id="TIGR01591">
    <property type="entry name" value="Fdh-alpha"/>
    <property type="match status" value="1"/>
</dbReference>
<sequence>MTRPKPENSPDAHRPAGSRSADHPGLQRTGGEDAGTVLAEIDGVPVRAAEGATLLAVVRAAGVELPALCHDDRLTPAGSCRTCLVSADGKIVAACVTPAADGARIETATPALEELRRDAVELIVSVLPPRALDGGADGSELARICHALGVTPETARGSGGRGRDDSHPYVHLDRDLCIACGRCVRMCAEVQGTFALTLTGRGSGTVVAPGTGGAWIDSDCVACGGCVDTCPTGALSEPGLPPGPRPPTTTTRTTCGYCGVGCTLEVLTRGEETVAVLPARDGPVNRGHACVKSRFAHAFRTSPERLTRPLLRRDGRLEPVGWDEALDHAARGLRAAVAAGGPEAVAAISSARATNEENYLIQKFMRTVIGTNSVDNCSRLCHSPSAAGLSAAFGLSGGTDSFDDVERADCLLVAGANPVEAHPVIGARLLQRVLRGARLVVADPRAVGLAGHADVHLRPRPGTNVALFHGLARVLLTEGLTDEEFLRERVTGLPELAELLEDYPPKRVEAITGVPAVDLVAAARLYGRAKQPAIVYGLGVTEHLHGTDGVRALANLAILRGAVGTGRGYGVNPLRGQNNVQGASDMGALPDLLPGYQKVTDPATRERAARVWGCEAAEIPARPGLRIPDMFAAARAGDLRALWIIGEDVCATDPDATRVAQALEACPLVICHELFLSETARRADVVLPAASWLEKDGTFVNFDRRFQRVRPALAPPGQARSDFAIVHALAAALGADLGCATPAAALAECARLAPLFAGVSHERLDREGALCWPVPDPDGPGEARLYTERFATADGRAHLAACPYLPPGEEPDEDYPLVLVTGRRWAHYNSGNMTRRTGNLRLEAVDRLDLHPADAARYGLRDGDPVTVESRHGRARLTVRICGETAPGQVFCAFHFPASGVNTLTSGHADTVTSCPEYKVTAVRLLCDRGAAARPAAPSGRGGR</sequence>
<dbReference type="PROSITE" id="PS00198">
    <property type="entry name" value="4FE4S_FER_1"/>
    <property type="match status" value="1"/>
</dbReference>
<dbReference type="InterPro" id="IPR006963">
    <property type="entry name" value="Mopterin_OxRdtase_4Fe-4S_dom"/>
</dbReference>
<organism evidence="11 12">
    <name type="scientific">Planomonospora sphaerica</name>
    <dbReference type="NCBI Taxonomy" id="161355"/>
    <lineage>
        <taxon>Bacteria</taxon>
        <taxon>Bacillati</taxon>
        <taxon>Actinomycetota</taxon>
        <taxon>Actinomycetes</taxon>
        <taxon>Streptosporangiales</taxon>
        <taxon>Streptosporangiaceae</taxon>
        <taxon>Planomonospora</taxon>
    </lineage>
</organism>
<dbReference type="InterPro" id="IPR041924">
    <property type="entry name" value="Formate_Dh-H_N"/>
</dbReference>
<dbReference type="InterPro" id="IPR027467">
    <property type="entry name" value="MopterinOxRdtase_cofactor_BS"/>
</dbReference>
<dbReference type="STRING" id="161355.PS9374_06722"/>
<comment type="similarity">
    <text evidence="1">In the C-terminal section; belongs to the prokaryotic molybdopterin-containing oxidoreductase family.</text>
</comment>
<evidence type="ECO:0000256" key="3">
    <source>
        <dbReference type="ARBA" id="ARBA00022723"/>
    </source>
</evidence>
<dbReference type="Proteomes" id="UP000077701">
    <property type="component" value="Unassembled WGS sequence"/>
</dbReference>
<dbReference type="PIRSF" id="PIRSF036643">
    <property type="entry name" value="FDH_alpha"/>
    <property type="match status" value="1"/>
</dbReference>
<evidence type="ECO:0000256" key="6">
    <source>
        <dbReference type="ARBA" id="ARBA00023014"/>
    </source>
</evidence>
<dbReference type="PANTHER" id="PTHR43105:SF10">
    <property type="entry name" value="NADH-QUINONE OXIDOREDUCTASE SUBUNIT G"/>
    <property type="match status" value="1"/>
</dbReference>
<feature type="compositionally biased region" description="Basic and acidic residues" evidence="7">
    <location>
        <begin position="1"/>
        <end position="14"/>
    </location>
</feature>
<dbReference type="InterPro" id="IPR054351">
    <property type="entry name" value="NADH_UbQ_OxRdtase_ferredoxin"/>
</dbReference>
<comment type="caution">
    <text evidence="11">The sequence shown here is derived from an EMBL/GenBank/DDBJ whole genome shotgun (WGS) entry which is preliminary data.</text>
</comment>
<dbReference type="Gene3D" id="2.20.25.90">
    <property type="entry name" value="ADC-like domains"/>
    <property type="match status" value="1"/>
</dbReference>
<dbReference type="PANTHER" id="PTHR43105">
    <property type="entry name" value="RESPIRATORY NITRATE REDUCTASE"/>
    <property type="match status" value="1"/>
</dbReference>
<evidence type="ECO:0000256" key="7">
    <source>
        <dbReference type="SAM" id="MobiDB-lite"/>
    </source>
</evidence>
<reference evidence="11 12" key="1">
    <citation type="journal article" date="2016" name="Genome Announc.">
        <title>Draft Genome Sequence of Planomonospora sphaerica JCM9374, a Rare Actinomycete.</title>
        <authorList>
            <person name="Dohra H."/>
            <person name="Suzuki T."/>
            <person name="Inoue Y."/>
            <person name="Kodani S."/>
        </authorList>
    </citation>
    <scope>NUCLEOTIDE SEQUENCE [LARGE SCALE GENOMIC DNA]</scope>
    <source>
        <strain evidence="11 12">JCM 9374</strain>
    </source>
</reference>
<evidence type="ECO:0000256" key="1">
    <source>
        <dbReference type="ARBA" id="ARBA00007023"/>
    </source>
</evidence>
<dbReference type="GO" id="GO:0003954">
    <property type="term" value="F:NADH dehydrogenase activity"/>
    <property type="evidence" value="ECO:0007669"/>
    <property type="project" value="TreeGrafter"/>
</dbReference>
<accession>A0A171DPQ1</accession>
<evidence type="ECO:0000256" key="2">
    <source>
        <dbReference type="ARBA" id="ARBA00022485"/>
    </source>
</evidence>
<keyword evidence="5" id="KW-0408">Iron</keyword>
<proteinExistence type="inferred from homology"/>
<dbReference type="GO" id="GO:0008863">
    <property type="term" value="F:formate dehydrogenase (NAD+) activity"/>
    <property type="evidence" value="ECO:0007669"/>
    <property type="project" value="InterPro"/>
</dbReference>
<dbReference type="FunFam" id="3.30.70.20:FF:000035">
    <property type="entry name" value="Iron hydrogenase 1"/>
    <property type="match status" value="1"/>
</dbReference>
<dbReference type="InterPro" id="IPR017896">
    <property type="entry name" value="4Fe4S_Fe-S-bd"/>
</dbReference>
<dbReference type="GO" id="GO:0046872">
    <property type="term" value="F:metal ion binding"/>
    <property type="evidence" value="ECO:0007669"/>
    <property type="project" value="UniProtKB-KW"/>
</dbReference>
<dbReference type="Gene3D" id="3.40.50.740">
    <property type="match status" value="1"/>
</dbReference>
<dbReference type="InterPro" id="IPR006656">
    <property type="entry name" value="Mopterin_OxRdtase"/>
</dbReference>
<dbReference type="GO" id="GO:0022904">
    <property type="term" value="P:respiratory electron transport chain"/>
    <property type="evidence" value="ECO:0007669"/>
    <property type="project" value="TreeGrafter"/>
</dbReference>
<dbReference type="Pfam" id="PF01568">
    <property type="entry name" value="Molydop_binding"/>
    <property type="match status" value="1"/>
</dbReference>
<dbReference type="InterPro" id="IPR001041">
    <property type="entry name" value="2Fe-2S_ferredoxin-type"/>
</dbReference>
<feature type="domain" description="2Fe-2S ferredoxin-type" evidence="8">
    <location>
        <begin position="35"/>
        <end position="111"/>
    </location>
</feature>
<dbReference type="SUPFAM" id="SSF50692">
    <property type="entry name" value="ADC-like"/>
    <property type="match status" value="1"/>
</dbReference>
<dbReference type="SUPFAM" id="SSF53706">
    <property type="entry name" value="Formate dehydrogenase/DMSO reductase, domains 1-3"/>
    <property type="match status" value="1"/>
</dbReference>
<dbReference type="AlphaFoldDB" id="A0A171DPQ1"/>
<evidence type="ECO:0000256" key="5">
    <source>
        <dbReference type="ARBA" id="ARBA00023004"/>
    </source>
</evidence>
<dbReference type="Gene3D" id="3.30.70.20">
    <property type="match status" value="1"/>
</dbReference>
<dbReference type="PROSITE" id="PS51379">
    <property type="entry name" value="4FE4S_FER_2"/>
    <property type="match status" value="2"/>
</dbReference>
<keyword evidence="4" id="KW-0677">Repeat</keyword>
<dbReference type="InterPro" id="IPR036010">
    <property type="entry name" value="2Fe-2S_ferredoxin-like_sf"/>
</dbReference>
<dbReference type="Gene3D" id="2.40.40.20">
    <property type="match status" value="1"/>
</dbReference>
<dbReference type="CDD" id="cd02753">
    <property type="entry name" value="MopB_Formate-Dh-H"/>
    <property type="match status" value="1"/>
</dbReference>
<feature type="region of interest" description="Disordered" evidence="7">
    <location>
        <begin position="1"/>
        <end position="32"/>
    </location>
</feature>
<dbReference type="InterPro" id="IPR050123">
    <property type="entry name" value="Prok_molybdopt-oxidoreductase"/>
</dbReference>
<evidence type="ECO:0000259" key="10">
    <source>
        <dbReference type="PROSITE" id="PS51669"/>
    </source>
</evidence>
<dbReference type="Pfam" id="PF13510">
    <property type="entry name" value="Fer2_4"/>
    <property type="match status" value="1"/>
</dbReference>
<dbReference type="InterPro" id="IPR006478">
    <property type="entry name" value="Formate_DH_asu"/>
</dbReference>
<dbReference type="GO" id="GO:0043546">
    <property type="term" value="F:molybdopterin cofactor binding"/>
    <property type="evidence" value="ECO:0007669"/>
    <property type="project" value="InterPro"/>
</dbReference>
<dbReference type="Gene3D" id="3.40.228.10">
    <property type="entry name" value="Dimethylsulfoxide Reductase, domain 2"/>
    <property type="match status" value="1"/>
</dbReference>
<evidence type="ECO:0000259" key="9">
    <source>
        <dbReference type="PROSITE" id="PS51379"/>
    </source>
</evidence>
<dbReference type="PROSITE" id="PS00551">
    <property type="entry name" value="MOLYBDOPTERIN_PROK_1"/>
    <property type="match status" value="1"/>
</dbReference>
<dbReference type="GO" id="GO:0015942">
    <property type="term" value="P:formate metabolic process"/>
    <property type="evidence" value="ECO:0007669"/>
    <property type="project" value="InterPro"/>
</dbReference>
<dbReference type="SUPFAM" id="SSF54862">
    <property type="entry name" value="4Fe-4S ferredoxins"/>
    <property type="match status" value="1"/>
</dbReference>
<keyword evidence="6" id="KW-0411">Iron-sulfur</keyword>
<dbReference type="SUPFAM" id="SSF54292">
    <property type="entry name" value="2Fe-2S ferredoxin-like"/>
    <property type="match status" value="1"/>
</dbReference>
<dbReference type="GO" id="GO:0016020">
    <property type="term" value="C:membrane"/>
    <property type="evidence" value="ECO:0007669"/>
    <property type="project" value="TreeGrafter"/>
</dbReference>
<dbReference type="CDD" id="cd00508">
    <property type="entry name" value="MopB_CT_Fdh-Nap-like"/>
    <property type="match status" value="1"/>
</dbReference>
<dbReference type="PROSITE" id="PS51085">
    <property type="entry name" value="2FE2S_FER_2"/>
    <property type="match status" value="1"/>
</dbReference>
<dbReference type="CDD" id="cd00207">
    <property type="entry name" value="fer2"/>
    <property type="match status" value="1"/>
</dbReference>
<dbReference type="InterPro" id="IPR006655">
    <property type="entry name" value="Mopterin_OxRdtase_prok_CS"/>
</dbReference>
<dbReference type="Pfam" id="PF04879">
    <property type="entry name" value="Molybdop_Fe4S4"/>
    <property type="match status" value="1"/>
</dbReference>
<keyword evidence="12" id="KW-1185">Reference proteome</keyword>
<evidence type="ECO:0000313" key="12">
    <source>
        <dbReference type="Proteomes" id="UP000077701"/>
    </source>
</evidence>
<dbReference type="GO" id="GO:0051539">
    <property type="term" value="F:4 iron, 4 sulfur cluster binding"/>
    <property type="evidence" value="ECO:0007669"/>
    <property type="project" value="UniProtKB-KW"/>
</dbReference>
<feature type="domain" description="4Fe-4S Mo/W bis-MGD-type" evidence="10">
    <location>
        <begin position="248"/>
        <end position="304"/>
    </location>
</feature>
<name>A0A171DPQ1_9ACTN</name>
<dbReference type="Gene3D" id="3.10.20.740">
    <property type="match status" value="1"/>
</dbReference>
<dbReference type="SMART" id="SM00926">
    <property type="entry name" value="Molybdop_Fe4S4"/>
    <property type="match status" value="1"/>
</dbReference>
<evidence type="ECO:0000259" key="8">
    <source>
        <dbReference type="PROSITE" id="PS51085"/>
    </source>
</evidence>
<dbReference type="Pfam" id="PF22117">
    <property type="entry name" value="Fer4_Nqo3"/>
    <property type="match status" value="1"/>
</dbReference>
<protein>
    <submittedName>
        <fullName evidence="11">Formate dehydrogenase</fullName>
    </submittedName>
</protein>
<evidence type="ECO:0000256" key="4">
    <source>
        <dbReference type="ARBA" id="ARBA00022737"/>
    </source>
</evidence>
<feature type="domain" description="4Fe-4S ferredoxin-type" evidence="9">
    <location>
        <begin position="212"/>
        <end position="240"/>
    </location>
</feature>
<dbReference type="InterPro" id="IPR017900">
    <property type="entry name" value="4Fe4S_Fe_S_CS"/>
</dbReference>
<dbReference type="Pfam" id="PF00384">
    <property type="entry name" value="Molybdopterin"/>
    <property type="match status" value="1"/>
</dbReference>
<dbReference type="PROSITE" id="PS51669">
    <property type="entry name" value="4FE4S_MOW_BIS_MGD"/>
    <property type="match status" value="1"/>
</dbReference>
<dbReference type="EMBL" id="BDCX01000021">
    <property type="protein sequence ID" value="GAT71031.1"/>
    <property type="molecule type" value="Genomic_DNA"/>
</dbReference>
<feature type="domain" description="4Fe-4S ferredoxin-type" evidence="9">
    <location>
        <begin position="168"/>
        <end position="199"/>
    </location>
</feature>
<keyword evidence="3" id="KW-0479">Metal-binding</keyword>
<evidence type="ECO:0000313" key="11">
    <source>
        <dbReference type="EMBL" id="GAT71031.1"/>
    </source>
</evidence>
<gene>
    <name evidence="11" type="ORF">PS9374_06722</name>
</gene>
<reference evidence="12" key="2">
    <citation type="submission" date="2016-04" db="EMBL/GenBank/DDBJ databases">
        <title>Planomonospora sphaerica JCM9374 whole genome shotgun sequence.</title>
        <authorList>
            <person name="Suzuki T."/>
            <person name="Dohra H."/>
            <person name="Kodani S."/>
        </authorList>
    </citation>
    <scope>NUCLEOTIDE SEQUENCE [LARGE SCALE GENOMIC DNA]</scope>
    <source>
        <strain evidence="12">JCM 9374</strain>
    </source>
</reference>
<keyword evidence="2" id="KW-0004">4Fe-4S</keyword>